<sequence length="58" mass="6400">MPVISPWRRIEQAIRSAAFVKNSQFPHIGIAKNAGQNQSTCDLLCSALHLLRPLSGRT</sequence>
<evidence type="ECO:0000313" key="1">
    <source>
        <dbReference type="EMBL" id="EFZ34095.1"/>
    </source>
</evidence>
<dbReference type="Proteomes" id="UP000004099">
    <property type="component" value="Unassembled WGS sequence"/>
</dbReference>
<dbReference type="AlphaFoldDB" id="E7FS52"/>
<reference evidence="1 2" key="1">
    <citation type="submission" date="2011-01" db="EMBL/GenBank/DDBJ databases">
        <authorList>
            <person name="Muzny D."/>
            <person name="Qin X."/>
            <person name="Buhay C."/>
            <person name="Dugan-Rocha S."/>
            <person name="Ding Y."/>
            <person name="Chen G."/>
            <person name="Hawes A."/>
            <person name="Holder M."/>
            <person name="Jhangiani S."/>
            <person name="Johnson A."/>
            <person name="Khan Z."/>
            <person name="Li Z."/>
            <person name="Liu W."/>
            <person name="Liu X."/>
            <person name="Perez L."/>
            <person name="Shen H."/>
            <person name="Wang Q."/>
            <person name="Watt J."/>
            <person name="Xi L."/>
            <person name="Xin Y."/>
            <person name="Zhou J."/>
            <person name="Deng J."/>
            <person name="Jiang H."/>
            <person name="Liu Y."/>
            <person name="Qu J."/>
            <person name="Song X.-Z."/>
            <person name="Zhang L."/>
            <person name="Villasana D."/>
            <person name="Johnson A."/>
            <person name="Liu J."/>
            <person name="Liyanage D."/>
            <person name="Lorensuhewa L."/>
            <person name="Robinson T."/>
            <person name="Song A."/>
            <person name="Song B.-B."/>
            <person name="Dinh H."/>
            <person name="Thornton R."/>
            <person name="Coyle M."/>
            <person name="Francisco L."/>
            <person name="Jackson L."/>
            <person name="Javaid M."/>
            <person name="Korchina V."/>
            <person name="Kovar C."/>
            <person name="Mata R."/>
            <person name="Mathew T."/>
            <person name="Ngo R."/>
            <person name="Nguyen L."/>
            <person name="Nguyen N."/>
            <person name="Okwuonu G."/>
            <person name="Ongeri F."/>
            <person name="Pham C."/>
            <person name="Simmons D."/>
            <person name="Wilczek-Boney K."/>
            <person name="Hale W."/>
            <person name="Jakkamsetti A."/>
            <person name="Pham P."/>
            <person name="Ruth R."/>
            <person name="San Lucas F."/>
            <person name="Warren J."/>
            <person name="Zhang J."/>
            <person name="Zhao Z."/>
            <person name="Zhou C."/>
            <person name="Zhu D."/>
            <person name="Lee S."/>
            <person name="Bess C."/>
            <person name="Blankenburg K."/>
            <person name="Forbes L."/>
            <person name="Fu Q."/>
            <person name="Gubbala S."/>
            <person name="Hirani K."/>
            <person name="Jayaseelan J.C."/>
            <person name="Lara F."/>
            <person name="Munidasa M."/>
            <person name="Palculict T."/>
            <person name="Patil S."/>
            <person name="Pu L.-L."/>
            <person name="Saada N."/>
            <person name="Tang L."/>
            <person name="Weissenberger G."/>
            <person name="Zhu Y."/>
            <person name="Hemphill L."/>
            <person name="Shang Y."/>
            <person name="Youmans B."/>
            <person name="Ayvaz T."/>
            <person name="Ross M."/>
            <person name="Santibanez J."/>
            <person name="Aqrawi P."/>
            <person name="Gross S."/>
            <person name="Joshi V."/>
            <person name="Fowler G."/>
            <person name="Nazareth L."/>
            <person name="Reid J."/>
            <person name="Worley K."/>
            <person name="Petrosino J."/>
            <person name="Highlander S."/>
            <person name="Gibbs R."/>
        </authorList>
    </citation>
    <scope>NUCLEOTIDE SEQUENCE [LARGE SCALE GENOMIC DNA]</scope>
    <source>
        <strain evidence="1 2">ATCC 25644</strain>
    </source>
</reference>
<accession>E7FS52</accession>
<organism evidence="1 2">
    <name type="scientific">Ligilactobacillus ruminis ATCC 25644</name>
    <dbReference type="NCBI Taxonomy" id="525362"/>
    <lineage>
        <taxon>Bacteria</taxon>
        <taxon>Bacillati</taxon>
        <taxon>Bacillota</taxon>
        <taxon>Bacilli</taxon>
        <taxon>Lactobacillales</taxon>
        <taxon>Lactobacillaceae</taxon>
        <taxon>Ligilactobacillus</taxon>
    </lineage>
</organism>
<name>E7FS52_9LACO</name>
<comment type="caution">
    <text evidence="1">The sequence shown here is derived from an EMBL/GenBank/DDBJ whole genome shotgun (WGS) entry which is preliminary data.</text>
</comment>
<dbReference type="EMBL" id="ACGS02000045">
    <property type="protein sequence ID" value="EFZ34095.1"/>
    <property type="molecule type" value="Genomic_DNA"/>
</dbReference>
<gene>
    <name evidence="1" type="ORF">HMPREF0542_11729</name>
</gene>
<proteinExistence type="predicted"/>
<protein>
    <submittedName>
        <fullName evidence="1">Uncharacterized protein</fullName>
    </submittedName>
</protein>
<evidence type="ECO:0000313" key="2">
    <source>
        <dbReference type="Proteomes" id="UP000004099"/>
    </source>
</evidence>
<dbReference type="HOGENOM" id="CLU_2973859_0_0_9"/>